<dbReference type="Proteomes" id="UP000183952">
    <property type="component" value="Unassembled WGS sequence"/>
</dbReference>
<comment type="similarity">
    <text evidence="1 2">Belongs to the phD/YefM antitoxin family.</text>
</comment>
<dbReference type="AlphaFoldDB" id="A0A1M6NN44"/>
<evidence type="ECO:0000256" key="2">
    <source>
        <dbReference type="RuleBase" id="RU362080"/>
    </source>
</evidence>
<dbReference type="OrthoDB" id="3268087at2"/>
<accession>A0A1M6NN44</accession>
<evidence type="ECO:0000313" key="4">
    <source>
        <dbReference type="Proteomes" id="UP000183952"/>
    </source>
</evidence>
<dbReference type="NCBIfam" id="TIGR01552">
    <property type="entry name" value="phd_fam"/>
    <property type="match status" value="1"/>
</dbReference>
<dbReference type="Gene3D" id="3.40.1620.10">
    <property type="entry name" value="YefM-like domain"/>
    <property type="match status" value="1"/>
</dbReference>
<dbReference type="STRING" id="1121331.SAMN02745248_01457"/>
<dbReference type="EMBL" id="FRAD01000010">
    <property type="protein sequence ID" value="SHJ97016.1"/>
    <property type="molecule type" value="Genomic_DNA"/>
</dbReference>
<proteinExistence type="inferred from homology"/>
<name>A0A1M6NN44_9CLOT</name>
<sequence>MPKTRKKESPPEFYTATDFLRGQASKIFKEVSNEDKVVLVTSHGKPNAVVISYERYKKLKYNDEVDI</sequence>
<dbReference type="RefSeq" id="WP_072903430.1">
    <property type="nucleotide sequence ID" value="NZ_FRAD01000010.1"/>
</dbReference>
<reference evidence="3 4" key="1">
    <citation type="submission" date="2016-11" db="EMBL/GenBank/DDBJ databases">
        <authorList>
            <person name="Jaros S."/>
            <person name="Januszkiewicz K."/>
            <person name="Wedrychowicz H."/>
        </authorList>
    </citation>
    <scope>NUCLEOTIDE SEQUENCE [LARGE SCALE GENOMIC DNA]</scope>
    <source>
        <strain evidence="3 4">DSM 3090</strain>
    </source>
</reference>
<keyword evidence="4" id="KW-1185">Reference proteome</keyword>
<organism evidence="3 4">
    <name type="scientific">Hathewaya proteolytica DSM 3090</name>
    <dbReference type="NCBI Taxonomy" id="1121331"/>
    <lineage>
        <taxon>Bacteria</taxon>
        <taxon>Bacillati</taxon>
        <taxon>Bacillota</taxon>
        <taxon>Clostridia</taxon>
        <taxon>Eubacteriales</taxon>
        <taxon>Clostridiaceae</taxon>
        <taxon>Hathewaya</taxon>
    </lineage>
</organism>
<dbReference type="Pfam" id="PF02604">
    <property type="entry name" value="PhdYeFM_antitox"/>
    <property type="match status" value="1"/>
</dbReference>
<dbReference type="InterPro" id="IPR036165">
    <property type="entry name" value="YefM-like_sf"/>
</dbReference>
<comment type="function">
    <text evidence="2">Antitoxin component of a type II toxin-antitoxin (TA) system.</text>
</comment>
<evidence type="ECO:0000313" key="3">
    <source>
        <dbReference type="EMBL" id="SHJ97016.1"/>
    </source>
</evidence>
<gene>
    <name evidence="3" type="ORF">SAMN02745248_01457</name>
</gene>
<protein>
    <recommendedName>
        <fullName evidence="2">Antitoxin</fullName>
    </recommendedName>
</protein>
<evidence type="ECO:0000256" key="1">
    <source>
        <dbReference type="ARBA" id="ARBA00009981"/>
    </source>
</evidence>
<dbReference type="InterPro" id="IPR006442">
    <property type="entry name" value="Antitoxin_Phd/YefM"/>
</dbReference>
<dbReference type="SUPFAM" id="SSF143120">
    <property type="entry name" value="YefM-like"/>
    <property type="match status" value="1"/>
</dbReference>